<evidence type="ECO:0000313" key="2">
    <source>
        <dbReference type="EMBL" id="KEQ29458.1"/>
    </source>
</evidence>
<reference evidence="2 3" key="1">
    <citation type="journal article" date="1992" name="Int. J. Syst. Bacteriol.">
        <title>Sphingobacterium antarcticus sp. nov. a Psychrotrophic Bacterium from the Soils of Schirmacher Oasis, Antarctica.</title>
        <authorList>
            <person name="Shivaji S."/>
            <person name="Ray M.K."/>
            <person name="Rao N.S."/>
            <person name="Saiserr L."/>
            <person name="Jagannadham M.V."/>
            <person name="Kumar G.S."/>
            <person name="Reddy G."/>
            <person name="Bhargava P.M."/>
        </authorList>
    </citation>
    <scope>NUCLEOTIDE SEQUENCE [LARGE SCALE GENOMIC DNA]</scope>
    <source>
        <strain evidence="2 3">4BY</strain>
    </source>
</reference>
<gene>
    <name evidence="2" type="ORF">N180_03620</name>
</gene>
<comment type="caution">
    <text evidence="2">The sequence shown here is derived from an EMBL/GenBank/DDBJ whole genome shotgun (WGS) entry which is preliminary data.</text>
</comment>
<dbReference type="Pfam" id="PF01963">
    <property type="entry name" value="TraB_PrgY_gumN"/>
    <property type="match status" value="1"/>
</dbReference>
<dbReference type="EMBL" id="JNFF01000072">
    <property type="protein sequence ID" value="KEQ29458.1"/>
    <property type="molecule type" value="Genomic_DNA"/>
</dbReference>
<dbReference type="AlphaFoldDB" id="A0A081PFI5"/>
<dbReference type="Proteomes" id="UP000028007">
    <property type="component" value="Unassembled WGS sequence"/>
</dbReference>
<keyword evidence="1" id="KW-0732">Signal</keyword>
<feature type="signal peptide" evidence="1">
    <location>
        <begin position="1"/>
        <end position="26"/>
    </location>
</feature>
<name>A0A081PFI5_9SPHI</name>
<protein>
    <recommendedName>
        <fullName evidence="4">Polysaccharide biosynthesis protein GumN</fullName>
    </recommendedName>
</protein>
<accession>A0A081PFI5</accession>
<evidence type="ECO:0008006" key="4">
    <source>
        <dbReference type="Google" id="ProtNLM"/>
    </source>
</evidence>
<proteinExistence type="predicted"/>
<dbReference type="PANTHER" id="PTHR40590:SF1">
    <property type="entry name" value="CYTOPLASMIC PROTEIN"/>
    <property type="match status" value="1"/>
</dbReference>
<dbReference type="CDD" id="cd14789">
    <property type="entry name" value="Tiki"/>
    <property type="match status" value="1"/>
</dbReference>
<dbReference type="OrthoDB" id="9798714at2"/>
<dbReference type="InterPro" id="IPR047111">
    <property type="entry name" value="YbaP-like"/>
</dbReference>
<evidence type="ECO:0000256" key="1">
    <source>
        <dbReference type="SAM" id="SignalP"/>
    </source>
</evidence>
<dbReference type="InterPro" id="IPR002816">
    <property type="entry name" value="TraB/PrgY/GumN_fam"/>
</dbReference>
<feature type="chain" id="PRO_5001761748" description="Polysaccharide biosynthesis protein GumN" evidence="1">
    <location>
        <begin position="27"/>
        <end position="298"/>
    </location>
</feature>
<dbReference type="eggNOG" id="COG3735">
    <property type="taxonomic scope" value="Bacteria"/>
</dbReference>
<organism evidence="2 3">
    <name type="scientific">Pedobacter antarcticus 4BY</name>
    <dbReference type="NCBI Taxonomy" id="1358423"/>
    <lineage>
        <taxon>Bacteria</taxon>
        <taxon>Pseudomonadati</taxon>
        <taxon>Bacteroidota</taxon>
        <taxon>Sphingobacteriia</taxon>
        <taxon>Sphingobacteriales</taxon>
        <taxon>Sphingobacteriaceae</taxon>
        <taxon>Pedobacter</taxon>
    </lineage>
</organism>
<sequence length="298" mass="33392">MKKTFKIFAAGIALIGLSLVNGPAQAQTKNKAALEPIKEKAMLWEISGKGLQKPSYLFGTIHLICAENFEIKPVVAEKIKSSDRLVMELDFSNKETLAELQKGMMGEKPLSQTLSAADYRTVDSLVQLKAGAPLKNFDMLTLQTVSSLLLAKAAPCKESKSFEFEFLKIAADNKIATGQIERVTEQLDYLKKAYSDERTIADFKNYDQLTNMLTAMGKKYQAGELQQVYDTITAPQFMDETAVKYMLTERNHNWAERMPQMMEKETNFFAVGAAHLPGENGMIHLLRAKGYQVKPIFK</sequence>
<keyword evidence="3" id="KW-1185">Reference proteome</keyword>
<dbReference type="RefSeq" id="WP_037441833.1">
    <property type="nucleotide sequence ID" value="NZ_JNFF01000072.1"/>
</dbReference>
<dbReference type="PANTHER" id="PTHR40590">
    <property type="entry name" value="CYTOPLASMIC PROTEIN-RELATED"/>
    <property type="match status" value="1"/>
</dbReference>
<evidence type="ECO:0000313" key="3">
    <source>
        <dbReference type="Proteomes" id="UP000028007"/>
    </source>
</evidence>